<dbReference type="InterPro" id="IPR036291">
    <property type="entry name" value="NAD(P)-bd_dom_sf"/>
</dbReference>
<dbReference type="GO" id="GO:0016054">
    <property type="term" value="P:organic acid catabolic process"/>
    <property type="evidence" value="ECO:0007669"/>
    <property type="project" value="UniProtKB-ARBA"/>
</dbReference>
<dbReference type="PANTHER" id="PTHR43580:SF2">
    <property type="entry name" value="CYTOKINE-LIKE NUCLEAR FACTOR N-PAC"/>
    <property type="match status" value="1"/>
</dbReference>
<proteinExistence type="inferred from homology"/>
<dbReference type="PIRSF" id="PIRSF000103">
    <property type="entry name" value="HIBADH"/>
    <property type="match status" value="1"/>
</dbReference>
<dbReference type="Pfam" id="PF14833">
    <property type="entry name" value="NAD_binding_11"/>
    <property type="match status" value="1"/>
</dbReference>
<dbReference type="AlphaFoldDB" id="A0A0V8JCH7"/>
<reference evidence="7 8" key="1">
    <citation type="journal article" date="2014" name="Antonie Van Leeuwenhoek">
        <title>Fictibacillus enclensis sp. nov., isolated from marine sediment.</title>
        <authorList>
            <person name="Dastager S.G."/>
            <person name="Mawlankar R."/>
            <person name="Srinivasan K."/>
            <person name="Tang S.K."/>
            <person name="Lee J.C."/>
            <person name="Ramana V.V."/>
            <person name="Shouche Y.S."/>
        </authorList>
    </citation>
    <scope>NUCLEOTIDE SEQUENCE [LARGE SCALE GENOMIC DNA]</scope>
    <source>
        <strain evidence="7 8">NIO-1003</strain>
    </source>
</reference>
<evidence type="ECO:0000256" key="1">
    <source>
        <dbReference type="ARBA" id="ARBA00009080"/>
    </source>
</evidence>
<name>A0A0V8JCH7_9BACL</name>
<dbReference type="InterPro" id="IPR013328">
    <property type="entry name" value="6PGD_dom2"/>
</dbReference>
<dbReference type="InterPro" id="IPR029154">
    <property type="entry name" value="HIBADH-like_NADP-bd"/>
</dbReference>
<protein>
    <recommendedName>
        <fullName evidence="9">3-hydroxyisobutyrate dehydrogenase</fullName>
    </recommendedName>
</protein>
<organism evidence="7 8">
    <name type="scientific">Fictibacillus enclensis</name>
    <dbReference type="NCBI Taxonomy" id="1017270"/>
    <lineage>
        <taxon>Bacteria</taxon>
        <taxon>Bacillati</taxon>
        <taxon>Bacillota</taxon>
        <taxon>Bacilli</taxon>
        <taxon>Bacillales</taxon>
        <taxon>Fictibacillaceae</taxon>
        <taxon>Fictibacillus</taxon>
    </lineage>
</organism>
<dbReference type="SUPFAM" id="SSF51735">
    <property type="entry name" value="NAD(P)-binding Rossmann-fold domains"/>
    <property type="match status" value="1"/>
</dbReference>
<evidence type="ECO:0000256" key="3">
    <source>
        <dbReference type="ARBA" id="ARBA00023027"/>
    </source>
</evidence>
<dbReference type="PANTHER" id="PTHR43580">
    <property type="entry name" value="OXIDOREDUCTASE GLYR1-RELATED"/>
    <property type="match status" value="1"/>
</dbReference>
<keyword evidence="8" id="KW-1185">Reference proteome</keyword>
<dbReference type="SUPFAM" id="SSF48179">
    <property type="entry name" value="6-phosphogluconate dehydrogenase C-terminal domain-like"/>
    <property type="match status" value="1"/>
</dbReference>
<dbReference type="GO" id="GO:0050661">
    <property type="term" value="F:NADP binding"/>
    <property type="evidence" value="ECO:0007669"/>
    <property type="project" value="InterPro"/>
</dbReference>
<feature type="domain" description="3-hydroxyisobutyrate dehydrogenase-like NAD-binding" evidence="6">
    <location>
        <begin position="163"/>
        <end position="282"/>
    </location>
</feature>
<dbReference type="InterPro" id="IPR008927">
    <property type="entry name" value="6-PGluconate_DH-like_C_sf"/>
</dbReference>
<evidence type="ECO:0000313" key="7">
    <source>
        <dbReference type="EMBL" id="KSU84618.1"/>
    </source>
</evidence>
<gene>
    <name evidence="7" type="ORF">AS030_03515</name>
</gene>
<dbReference type="RefSeq" id="WP_061968443.1">
    <property type="nucleotide sequence ID" value="NZ_FMAV01000001.1"/>
</dbReference>
<accession>A0A0V8JCH7</accession>
<comment type="caution">
    <text evidence="7">The sequence shown here is derived from an EMBL/GenBank/DDBJ whole genome shotgun (WGS) entry which is preliminary data.</text>
</comment>
<evidence type="ECO:0000256" key="2">
    <source>
        <dbReference type="ARBA" id="ARBA00023002"/>
    </source>
</evidence>
<dbReference type="Gene3D" id="3.40.50.720">
    <property type="entry name" value="NAD(P)-binding Rossmann-like Domain"/>
    <property type="match status" value="1"/>
</dbReference>
<keyword evidence="3" id="KW-0520">NAD</keyword>
<dbReference type="EMBL" id="LNQN01000001">
    <property type="protein sequence ID" value="KSU84618.1"/>
    <property type="molecule type" value="Genomic_DNA"/>
</dbReference>
<dbReference type="OrthoDB" id="9786703at2"/>
<feature type="active site" evidence="4">
    <location>
        <position position="169"/>
    </location>
</feature>
<dbReference type="GO" id="GO:0016491">
    <property type="term" value="F:oxidoreductase activity"/>
    <property type="evidence" value="ECO:0007669"/>
    <property type="project" value="UniProtKB-KW"/>
</dbReference>
<dbReference type="GO" id="GO:0051287">
    <property type="term" value="F:NAD binding"/>
    <property type="evidence" value="ECO:0007669"/>
    <property type="project" value="InterPro"/>
</dbReference>
<dbReference type="Gene3D" id="1.10.1040.10">
    <property type="entry name" value="N-(1-d-carboxylethyl)-l-norvaline Dehydrogenase, domain 2"/>
    <property type="match status" value="1"/>
</dbReference>
<evidence type="ECO:0008006" key="9">
    <source>
        <dbReference type="Google" id="ProtNLM"/>
    </source>
</evidence>
<evidence type="ECO:0000256" key="4">
    <source>
        <dbReference type="PIRSR" id="PIRSR000103-1"/>
    </source>
</evidence>
<sequence length="288" mass="31195">MIGFIGLGIMGSRMAANLLSSGNKLVIYNRTKEKALDLLDKGAVWGESPAETARQSTVLFTMLTNPKAVETVALGDEGFLQHLPKNSIWVDCSTVNPGFSRQMADEARRFDIRFLDAPVAGSLKPAENGELVFHVGGDAGVLEEVRTYLNVMGKAIHHQGEHGSGTSMKLVVNLTLAQSMAVFAEALNFGESLGLEKETILNTLIGGPTTGAFIGGKKNKLLTNQYDTEFPLEHIQKDLNLIAGEAYQSGSSLPIANVTKEMYSLANQYGLGKEDFSAIYEFLRTPHK</sequence>
<dbReference type="InterPro" id="IPR006115">
    <property type="entry name" value="6PGDH_NADP-bd"/>
</dbReference>
<dbReference type="InterPro" id="IPR015815">
    <property type="entry name" value="HIBADH-related"/>
</dbReference>
<dbReference type="InterPro" id="IPR002204">
    <property type="entry name" value="3-OH-isobutyrate_DH-rel_CS"/>
</dbReference>
<dbReference type="PROSITE" id="PS00895">
    <property type="entry name" value="3_HYDROXYISOBUT_DH"/>
    <property type="match status" value="1"/>
</dbReference>
<evidence type="ECO:0000259" key="6">
    <source>
        <dbReference type="Pfam" id="PF14833"/>
    </source>
</evidence>
<keyword evidence="2" id="KW-0560">Oxidoreductase</keyword>
<evidence type="ECO:0000313" key="8">
    <source>
        <dbReference type="Proteomes" id="UP000054099"/>
    </source>
</evidence>
<feature type="domain" description="6-phosphogluconate dehydrogenase NADP-binding" evidence="5">
    <location>
        <begin position="2"/>
        <end position="158"/>
    </location>
</feature>
<comment type="similarity">
    <text evidence="1">Belongs to the HIBADH-related family.</text>
</comment>
<dbReference type="Proteomes" id="UP000054099">
    <property type="component" value="Unassembled WGS sequence"/>
</dbReference>
<dbReference type="InterPro" id="IPR051265">
    <property type="entry name" value="HIBADH-related_NP60_sf"/>
</dbReference>
<evidence type="ECO:0000259" key="5">
    <source>
        <dbReference type="Pfam" id="PF03446"/>
    </source>
</evidence>
<dbReference type="Pfam" id="PF03446">
    <property type="entry name" value="NAD_binding_2"/>
    <property type="match status" value="1"/>
</dbReference>